<comment type="caution">
    <text evidence="3">The sequence shown here is derived from an EMBL/GenBank/DDBJ whole genome shotgun (WGS) entry which is preliminary data.</text>
</comment>
<dbReference type="Proteomes" id="UP001454036">
    <property type="component" value="Unassembled WGS sequence"/>
</dbReference>
<reference evidence="3 4" key="1">
    <citation type="submission" date="2024-01" db="EMBL/GenBank/DDBJ databases">
        <title>The complete chloroplast genome sequence of Lithospermum erythrorhizon: insights into the phylogenetic relationship among Boraginaceae species and the maternal lineages of purple gromwells.</title>
        <authorList>
            <person name="Okada T."/>
            <person name="Watanabe K."/>
        </authorList>
    </citation>
    <scope>NUCLEOTIDE SEQUENCE [LARGE SCALE GENOMIC DNA]</scope>
</reference>
<dbReference type="PANTHER" id="PTHR34466:SF3">
    <property type="entry name" value="OS11G0129800 PROTEIN"/>
    <property type="match status" value="1"/>
</dbReference>
<feature type="compositionally biased region" description="Polar residues" evidence="2">
    <location>
        <begin position="147"/>
        <end position="172"/>
    </location>
</feature>
<name>A0AAV3RSS9_LITER</name>
<proteinExistence type="predicted"/>
<feature type="compositionally biased region" description="Low complexity" evidence="2">
    <location>
        <begin position="58"/>
        <end position="88"/>
    </location>
</feature>
<organism evidence="3 4">
    <name type="scientific">Lithospermum erythrorhizon</name>
    <name type="common">Purple gromwell</name>
    <name type="synonym">Lithospermum officinale var. erythrorhizon</name>
    <dbReference type="NCBI Taxonomy" id="34254"/>
    <lineage>
        <taxon>Eukaryota</taxon>
        <taxon>Viridiplantae</taxon>
        <taxon>Streptophyta</taxon>
        <taxon>Embryophyta</taxon>
        <taxon>Tracheophyta</taxon>
        <taxon>Spermatophyta</taxon>
        <taxon>Magnoliopsida</taxon>
        <taxon>eudicotyledons</taxon>
        <taxon>Gunneridae</taxon>
        <taxon>Pentapetalae</taxon>
        <taxon>asterids</taxon>
        <taxon>lamiids</taxon>
        <taxon>Boraginales</taxon>
        <taxon>Boraginaceae</taxon>
        <taxon>Boraginoideae</taxon>
        <taxon>Lithospermeae</taxon>
        <taxon>Lithospermum</taxon>
    </lineage>
</organism>
<evidence type="ECO:0000313" key="3">
    <source>
        <dbReference type="EMBL" id="GAA0183560.1"/>
    </source>
</evidence>
<dbReference type="EMBL" id="BAABME010011313">
    <property type="protein sequence ID" value="GAA0183560.1"/>
    <property type="molecule type" value="Genomic_DNA"/>
</dbReference>
<feature type="region of interest" description="Disordered" evidence="2">
    <location>
        <begin position="1"/>
        <end position="21"/>
    </location>
</feature>
<feature type="region of interest" description="Disordered" evidence="2">
    <location>
        <begin position="375"/>
        <end position="396"/>
    </location>
</feature>
<feature type="coiled-coil region" evidence="1">
    <location>
        <begin position="241"/>
        <end position="315"/>
    </location>
</feature>
<evidence type="ECO:0000256" key="2">
    <source>
        <dbReference type="SAM" id="MobiDB-lite"/>
    </source>
</evidence>
<gene>
    <name evidence="3" type="ORF">LIER_30947</name>
</gene>
<feature type="region of interest" description="Disordered" evidence="2">
    <location>
        <begin position="142"/>
        <end position="176"/>
    </location>
</feature>
<feature type="region of interest" description="Disordered" evidence="2">
    <location>
        <begin position="58"/>
        <end position="126"/>
    </location>
</feature>
<evidence type="ECO:0000256" key="1">
    <source>
        <dbReference type="SAM" id="Coils"/>
    </source>
</evidence>
<dbReference type="CDD" id="cd22249">
    <property type="entry name" value="UDM1_RNF168_RNF169-like"/>
    <property type="match status" value="1"/>
</dbReference>
<dbReference type="AlphaFoldDB" id="A0AAV3RSS9"/>
<keyword evidence="1" id="KW-0175">Coiled coil</keyword>
<evidence type="ECO:0000313" key="4">
    <source>
        <dbReference type="Proteomes" id="UP001454036"/>
    </source>
</evidence>
<accession>A0AAV3RSS9</accession>
<dbReference type="PANTHER" id="PTHR34466">
    <property type="entry name" value="OS11G0129800 PROTEIN"/>
    <property type="match status" value="1"/>
</dbReference>
<sequence length="543" mass="59998">MATSAFKSTSKRATEASTGSNSKILRRLRSVCSIASTNHTPNHQTDFSEFSNPLFWASNSSPKNDPKSNGTAGKTSGTTGNAAGTTGAVNRDEARGRSVKRNSKSGIGGSVSRGRGRSVSRTHYGAYESEKENLLISADARRRTEQKQVANSGKSSSLTRSQTDVMGESLSSQRRKRVQTGYNSEEDSACSIQILNCEDANSIGSFSEAEEKTTVHEEVKPMHDASWVSDPVVGRIYETVRSEVRRAISDIQNDLEDAIRRNNAPITTADIHPDLVNPGAIELVLDIRREYTKKLEESEERARKLRADLHIEEHRGQELIKILKEIVPEPKTSTSQRTHSRRKRSNERKNMSRCLTEEAMAYFDECVSISTFDSSDFSAPEDPPHGYLNSTKKSIGSPWCSQSASKSHLAFFDKERGLVDGQICDLVETGLAINKSSNGHSVDHHVQADHDMMRGIHCVVPDAEAPAEIIRPHSDIISYAKQFKVGSDSDAINLRSRKSNYDSDSYKFQGYLDGLLFDKVLLRSRTESGGLHLCSGGFHNFSF</sequence>
<keyword evidence="4" id="KW-1185">Reference proteome</keyword>
<feature type="region of interest" description="Disordered" evidence="2">
    <location>
        <begin position="327"/>
        <end position="351"/>
    </location>
</feature>
<protein>
    <submittedName>
        <fullName evidence="3">Uncharacterized protein</fullName>
    </submittedName>
</protein>